<gene>
    <name evidence="1" type="ORF">KC19_1G268900</name>
</gene>
<evidence type="ECO:0000313" key="2">
    <source>
        <dbReference type="Proteomes" id="UP000822688"/>
    </source>
</evidence>
<proteinExistence type="predicted"/>
<evidence type="ECO:0000313" key="1">
    <source>
        <dbReference type="EMBL" id="KAG0592633.1"/>
    </source>
</evidence>
<protein>
    <submittedName>
        <fullName evidence="1">Uncharacterized protein</fullName>
    </submittedName>
</protein>
<sequence>MAWSQILVNRPRSREREEPLLLILQSSRMFPFLCCNVQRIHCKAKSTLRDATSTVDPLDVPTTEKRYSISTASKVVE</sequence>
<accession>A0A8T0JC95</accession>
<dbReference type="Proteomes" id="UP000822688">
    <property type="component" value="Chromosome 1"/>
</dbReference>
<reference evidence="1" key="1">
    <citation type="submission" date="2020-06" db="EMBL/GenBank/DDBJ databases">
        <title>WGS assembly of Ceratodon purpureus strain R40.</title>
        <authorList>
            <person name="Carey S.B."/>
            <person name="Jenkins J."/>
            <person name="Shu S."/>
            <person name="Lovell J.T."/>
            <person name="Sreedasyam A."/>
            <person name="Maumus F."/>
            <person name="Tiley G.P."/>
            <person name="Fernandez-Pozo N."/>
            <person name="Barry K."/>
            <person name="Chen C."/>
            <person name="Wang M."/>
            <person name="Lipzen A."/>
            <person name="Daum C."/>
            <person name="Saski C.A."/>
            <person name="Payton A.C."/>
            <person name="Mcbreen J.C."/>
            <person name="Conrad R.E."/>
            <person name="Kollar L.M."/>
            <person name="Olsson S."/>
            <person name="Huttunen S."/>
            <person name="Landis J.B."/>
            <person name="Wickett N.J."/>
            <person name="Johnson M.G."/>
            <person name="Rensing S.A."/>
            <person name="Grimwood J."/>
            <person name="Schmutz J."/>
            <person name="Mcdaniel S.F."/>
        </authorList>
    </citation>
    <scope>NUCLEOTIDE SEQUENCE</scope>
    <source>
        <strain evidence="1">R40</strain>
    </source>
</reference>
<organism evidence="1 2">
    <name type="scientific">Ceratodon purpureus</name>
    <name type="common">Fire moss</name>
    <name type="synonym">Dicranum purpureum</name>
    <dbReference type="NCBI Taxonomy" id="3225"/>
    <lineage>
        <taxon>Eukaryota</taxon>
        <taxon>Viridiplantae</taxon>
        <taxon>Streptophyta</taxon>
        <taxon>Embryophyta</taxon>
        <taxon>Bryophyta</taxon>
        <taxon>Bryophytina</taxon>
        <taxon>Bryopsida</taxon>
        <taxon>Dicranidae</taxon>
        <taxon>Pseudoditrichales</taxon>
        <taxon>Ditrichaceae</taxon>
        <taxon>Ceratodon</taxon>
    </lineage>
</organism>
<name>A0A8T0JC95_CERPU</name>
<keyword evidence="2" id="KW-1185">Reference proteome</keyword>
<dbReference type="EMBL" id="CM026421">
    <property type="protein sequence ID" value="KAG0592633.1"/>
    <property type="molecule type" value="Genomic_DNA"/>
</dbReference>
<comment type="caution">
    <text evidence="1">The sequence shown here is derived from an EMBL/GenBank/DDBJ whole genome shotgun (WGS) entry which is preliminary data.</text>
</comment>
<dbReference type="AlphaFoldDB" id="A0A8T0JC95"/>